<organism evidence="1 2">
    <name type="scientific">Castilleja foliolosa</name>
    <dbReference type="NCBI Taxonomy" id="1961234"/>
    <lineage>
        <taxon>Eukaryota</taxon>
        <taxon>Viridiplantae</taxon>
        <taxon>Streptophyta</taxon>
        <taxon>Embryophyta</taxon>
        <taxon>Tracheophyta</taxon>
        <taxon>Spermatophyta</taxon>
        <taxon>Magnoliopsida</taxon>
        <taxon>eudicotyledons</taxon>
        <taxon>Gunneridae</taxon>
        <taxon>Pentapetalae</taxon>
        <taxon>asterids</taxon>
        <taxon>lamiids</taxon>
        <taxon>Lamiales</taxon>
        <taxon>Orobanchaceae</taxon>
        <taxon>Pedicularideae</taxon>
        <taxon>Castillejinae</taxon>
        <taxon>Castilleja</taxon>
    </lineage>
</organism>
<comment type="caution">
    <text evidence="1">The sequence shown here is derived from an EMBL/GenBank/DDBJ whole genome shotgun (WGS) entry which is preliminary data.</text>
</comment>
<keyword evidence="2" id="KW-1185">Reference proteome</keyword>
<gene>
    <name evidence="1" type="ORF">CASFOL_037357</name>
</gene>
<evidence type="ECO:0000313" key="2">
    <source>
        <dbReference type="Proteomes" id="UP001632038"/>
    </source>
</evidence>
<dbReference type="Proteomes" id="UP001632038">
    <property type="component" value="Unassembled WGS sequence"/>
</dbReference>
<dbReference type="AlphaFoldDB" id="A0ABD3BNW4"/>
<evidence type="ECO:0000313" key="1">
    <source>
        <dbReference type="EMBL" id="KAL3618834.1"/>
    </source>
</evidence>
<reference evidence="2" key="1">
    <citation type="journal article" date="2024" name="IScience">
        <title>Strigolactones Initiate the Formation of Haustorium-like Structures in Castilleja.</title>
        <authorList>
            <person name="Buerger M."/>
            <person name="Peterson D."/>
            <person name="Chory J."/>
        </authorList>
    </citation>
    <scope>NUCLEOTIDE SEQUENCE [LARGE SCALE GENOMIC DNA]</scope>
</reference>
<protein>
    <submittedName>
        <fullName evidence="1">Uncharacterized protein</fullName>
    </submittedName>
</protein>
<proteinExistence type="predicted"/>
<name>A0ABD3BNW4_9LAMI</name>
<sequence>MARDCGAYIGIIYRGQHSQSDNGNNVPVIGGRFNGEDELNNEYHLFDKDEGSGLGSLSDIDDLATTFAKINKVVSGPRHPGVIGDRGSGSFSRENAHQLQIGHEIQMFLIGSSITYLIRNVTRKTRDGHHSPISLHFIFPNQNPCTEHHHTLSILSSNRCNTVPANPFLSQVRFHFLPSTRITRTTSL</sequence>
<dbReference type="EMBL" id="JAVIJP010000077">
    <property type="protein sequence ID" value="KAL3618834.1"/>
    <property type="molecule type" value="Genomic_DNA"/>
</dbReference>
<accession>A0ABD3BNW4</accession>